<protein>
    <submittedName>
        <fullName evidence="1">Uncharacterized protein</fullName>
    </submittedName>
</protein>
<gene>
    <name evidence="1" type="ORF">A2V92_01375</name>
</gene>
<dbReference type="Proteomes" id="UP000179344">
    <property type="component" value="Unassembled WGS sequence"/>
</dbReference>
<accession>A0A1F6TAC3</accession>
<sequence length="236" mass="26268">MKYLKTDAMLMDMDSGEDVQTATGLLTSRAEELRQQLVVRPAGQGPLARADLLLELGRTLNDLGEGEEAWDAGREAFDLYMAQESREAAVQACDILFLADQPESLAALGQGLWLAVTFPMDAELSVAMLQHVVDETPSDSDGAAVAATAAHYIVELRAPEGKERENLLFYTNQMLATVARRHSAVHDQEAFARWFKKLELDDPARFLPRLRNIVDVLVQDNWWFDRAALQAKLPVN</sequence>
<evidence type="ECO:0000313" key="2">
    <source>
        <dbReference type="Proteomes" id="UP000179344"/>
    </source>
</evidence>
<dbReference type="EMBL" id="MFST01000162">
    <property type="protein sequence ID" value="OGI42070.1"/>
    <property type="molecule type" value="Genomic_DNA"/>
</dbReference>
<reference evidence="1 2" key="1">
    <citation type="journal article" date="2016" name="Nat. Commun.">
        <title>Thousands of microbial genomes shed light on interconnected biogeochemical processes in an aquifer system.</title>
        <authorList>
            <person name="Anantharaman K."/>
            <person name="Brown C.T."/>
            <person name="Hug L.A."/>
            <person name="Sharon I."/>
            <person name="Castelle C.J."/>
            <person name="Probst A.J."/>
            <person name="Thomas B.C."/>
            <person name="Singh A."/>
            <person name="Wilkins M.J."/>
            <person name="Karaoz U."/>
            <person name="Brodie E.L."/>
            <person name="Williams K.H."/>
            <person name="Hubbard S.S."/>
            <person name="Banfield J.F."/>
        </authorList>
    </citation>
    <scope>NUCLEOTIDE SEQUENCE [LARGE SCALE GENOMIC DNA]</scope>
</reference>
<name>A0A1F6TAC3_9PROT</name>
<dbReference type="AlphaFoldDB" id="A0A1F6TAC3"/>
<evidence type="ECO:0000313" key="1">
    <source>
        <dbReference type="EMBL" id="OGI42070.1"/>
    </source>
</evidence>
<comment type="caution">
    <text evidence="1">The sequence shown here is derived from an EMBL/GenBank/DDBJ whole genome shotgun (WGS) entry which is preliminary data.</text>
</comment>
<organism evidence="1 2">
    <name type="scientific">Candidatus Muproteobacteria bacterium RBG_16_65_31</name>
    <dbReference type="NCBI Taxonomy" id="1817759"/>
    <lineage>
        <taxon>Bacteria</taxon>
        <taxon>Pseudomonadati</taxon>
        <taxon>Pseudomonadota</taxon>
        <taxon>Candidatus Muproteobacteria</taxon>
    </lineage>
</organism>
<proteinExistence type="predicted"/>